<dbReference type="EMBL" id="KL367511">
    <property type="protein sequence ID" value="KFD67747.1"/>
    <property type="molecule type" value="Genomic_DNA"/>
</dbReference>
<feature type="non-terminal residue" evidence="2">
    <location>
        <position position="124"/>
    </location>
</feature>
<reference evidence="2 4" key="1">
    <citation type="journal article" date="2014" name="Nat. Genet.">
        <title>Genome and transcriptome of the porcine whipworm Trichuris suis.</title>
        <authorList>
            <person name="Jex A.R."/>
            <person name="Nejsum P."/>
            <person name="Schwarz E.M."/>
            <person name="Hu L."/>
            <person name="Young N.D."/>
            <person name="Hall R.S."/>
            <person name="Korhonen P.K."/>
            <person name="Liao S."/>
            <person name="Thamsborg S."/>
            <person name="Xia J."/>
            <person name="Xu P."/>
            <person name="Wang S."/>
            <person name="Scheerlinck J.P."/>
            <person name="Hofmann A."/>
            <person name="Sternberg P.W."/>
            <person name="Wang J."/>
            <person name="Gasser R.B."/>
        </authorList>
    </citation>
    <scope>NUCLEOTIDE SEQUENCE [LARGE SCALE GENOMIC DNA]</scope>
    <source>
        <strain evidence="3">DCEP-RM93F</strain>
        <strain evidence="2">DCEP-RM93M</strain>
    </source>
</reference>
<evidence type="ECO:0000313" key="2">
    <source>
        <dbReference type="EMBL" id="KFD51609.1"/>
    </source>
</evidence>
<sequence length="124" mass="13497">MDVKALIEARIGEMEAAVRSKNASAIAALYTEDCHFMPNGMSPSEGRKAVEAYLKRDIADGVSAVTTKSTKIEVFGDYAFQCGTYTLEGTRGQETGAFVYLWKNVGGKWYIHVDCFNVISAAKG</sequence>
<proteinExistence type="predicted"/>
<dbReference type="EMBL" id="KL363237">
    <property type="protein sequence ID" value="KFD51609.1"/>
    <property type="molecule type" value="Genomic_DNA"/>
</dbReference>
<dbReference type="CDD" id="cd00531">
    <property type="entry name" value="NTF2_like"/>
    <property type="match status" value="1"/>
</dbReference>
<gene>
    <name evidence="2" type="ORF">M513_07488</name>
    <name evidence="3" type="ORF">M514_07488</name>
</gene>
<organism evidence="2 4">
    <name type="scientific">Trichuris suis</name>
    <name type="common">pig whipworm</name>
    <dbReference type="NCBI Taxonomy" id="68888"/>
    <lineage>
        <taxon>Eukaryota</taxon>
        <taxon>Metazoa</taxon>
        <taxon>Ecdysozoa</taxon>
        <taxon>Nematoda</taxon>
        <taxon>Enoplea</taxon>
        <taxon>Dorylaimia</taxon>
        <taxon>Trichinellida</taxon>
        <taxon>Trichuridae</taxon>
        <taxon>Trichuris</taxon>
    </lineage>
</organism>
<keyword evidence="4" id="KW-1185">Reference proteome</keyword>
<dbReference type="SUPFAM" id="SSF54427">
    <property type="entry name" value="NTF2-like"/>
    <property type="match status" value="1"/>
</dbReference>
<dbReference type="Proteomes" id="UP000030758">
    <property type="component" value="Unassembled WGS sequence"/>
</dbReference>
<evidence type="ECO:0000313" key="3">
    <source>
        <dbReference type="EMBL" id="KFD67747.1"/>
    </source>
</evidence>
<evidence type="ECO:0000313" key="4">
    <source>
        <dbReference type="Proteomes" id="UP000030764"/>
    </source>
</evidence>
<dbReference type="Proteomes" id="UP000030764">
    <property type="component" value="Unassembled WGS sequence"/>
</dbReference>
<evidence type="ECO:0000259" key="1">
    <source>
        <dbReference type="Pfam" id="PF14534"/>
    </source>
</evidence>
<dbReference type="AlphaFoldDB" id="A0A085M313"/>
<dbReference type="Gene3D" id="3.10.450.50">
    <property type="match status" value="1"/>
</dbReference>
<dbReference type="PANTHER" id="PTHR31664:SF8">
    <property type="entry name" value="DUF4440 DOMAIN-CONTAINING PROTEIN"/>
    <property type="match status" value="1"/>
</dbReference>
<dbReference type="InterPro" id="IPR032710">
    <property type="entry name" value="NTF2-like_dom_sf"/>
</dbReference>
<feature type="domain" description="DUF4440" evidence="1">
    <location>
        <begin position="7"/>
        <end position="110"/>
    </location>
</feature>
<dbReference type="PANTHER" id="PTHR31664">
    <property type="entry name" value="PROTEIN CBG16427"/>
    <property type="match status" value="1"/>
</dbReference>
<accession>A0A085M313</accession>
<dbReference type="Pfam" id="PF14534">
    <property type="entry name" value="DUF4440"/>
    <property type="match status" value="1"/>
</dbReference>
<name>A0A085M313_9BILA</name>
<protein>
    <recommendedName>
        <fullName evidence="1">DUF4440 domain-containing protein</fullName>
    </recommendedName>
</protein>
<dbReference type="InterPro" id="IPR027843">
    <property type="entry name" value="DUF4440"/>
</dbReference>